<dbReference type="Proteomes" id="UP000305906">
    <property type="component" value="Unassembled WGS sequence"/>
</dbReference>
<accession>A0A5R9FTQ1</accession>
<gene>
    <name evidence="1" type="ORF">FE633_19050</name>
</gene>
<dbReference type="Pfam" id="PF19680">
    <property type="entry name" value="DUF6182"/>
    <property type="match status" value="1"/>
</dbReference>
<protein>
    <submittedName>
        <fullName evidence="1">Uncharacterized protein</fullName>
    </submittedName>
</protein>
<proteinExistence type="predicted"/>
<dbReference type="InterPro" id="IPR045754">
    <property type="entry name" value="DUF6182"/>
</dbReference>
<keyword evidence="2" id="KW-1185">Reference proteome</keyword>
<evidence type="ECO:0000313" key="2">
    <source>
        <dbReference type="Proteomes" id="UP000305906"/>
    </source>
</evidence>
<organism evidence="1 2">
    <name type="scientific">Streptomyces montanus</name>
    <dbReference type="NCBI Taxonomy" id="2580423"/>
    <lineage>
        <taxon>Bacteria</taxon>
        <taxon>Bacillati</taxon>
        <taxon>Actinomycetota</taxon>
        <taxon>Actinomycetes</taxon>
        <taxon>Kitasatosporales</taxon>
        <taxon>Streptomycetaceae</taxon>
        <taxon>Streptomyces</taxon>
    </lineage>
</organism>
<comment type="caution">
    <text evidence="1">The sequence shown here is derived from an EMBL/GenBank/DDBJ whole genome shotgun (WGS) entry which is preliminary data.</text>
</comment>
<reference evidence="1 2" key="1">
    <citation type="submission" date="2019-05" db="EMBL/GenBank/DDBJ databases">
        <title>Streptomyces sp. NEAU-C151, a novel actinomycete isolated from soil.</title>
        <authorList>
            <person name="Han L."/>
            <person name="Jiang H."/>
        </authorList>
    </citation>
    <scope>NUCLEOTIDE SEQUENCE [LARGE SCALE GENOMIC DNA]</scope>
    <source>
        <strain evidence="1 2">NEAU-C151</strain>
    </source>
</reference>
<evidence type="ECO:0000313" key="1">
    <source>
        <dbReference type="EMBL" id="TLS44718.1"/>
    </source>
</evidence>
<dbReference type="AlphaFoldDB" id="A0A5R9FTQ1"/>
<name>A0A5R9FTQ1_9ACTN</name>
<dbReference type="EMBL" id="VBZC01000019">
    <property type="protein sequence ID" value="TLS44718.1"/>
    <property type="molecule type" value="Genomic_DNA"/>
</dbReference>
<sequence length="242" mass="26779">MLAVTADRIRVTRPDLVADLDLNSMADLERARTRITDDAARQDAVVVAVVREPDLPRWAAQTCAFALALEPARARAWRRAFTRTLHLAGQPLRLAERFRFARVAPDGSVGWTDPLPEADTLPLRRLLKAFAGTQELSPRAPATVQVPHPFEASAPRCAPRTPVHRDLYYATARVTVAEGLIHLNHLLAEAVMDGLIGPGDRLTLRPVPRLAGYERTFAAARVEADVHRPRTLQIYAALTEEL</sequence>